<accession>A0A916JCC6</accession>
<organism evidence="1 2">
    <name type="scientific">Dyadobacter helix</name>
    <dbReference type="NCBI Taxonomy" id="2822344"/>
    <lineage>
        <taxon>Bacteria</taxon>
        <taxon>Pseudomonadati</taxon>
        <taxon>Bacteroidota</taxon>
        <taxon>Cytophagia</taxon>
        <taxon>Cytophagales</taxon>
        <taxon>Spirosomataceae</taxon>
        <taxon>Dyadobacter</taxon>
    </lineage>
</organism>
<dbReference type="AlphaFoldDB" id="A0A916JCC6"/>
<comment type="caution">
    <text evidence="1">The sequence shown here is derived from an EMBL/GenBank/DDBJ whole genome shotgun (WGS) entry which is preliminary data.</text>
</comment>
<keyword evidence="2" id="KW-1185">Reference proteome</keyword>
<reference evidence="1" key="1">
    <citation type="submission" date="2021-04" db="EMBL/GenBank/DDBJ databases">
        <authorList>
            <person name="Rodrigo-Torres L."/>
            <person name="Arahal R. D."/>
            <person name="Lucena T."/>
        </authorList>
    </citation>
    <scope>NUCLEOTIDE SEQUENCE</scope>
    <source>
        <strain evidence="1">CECT 9275</strain>
    </source>
</reference>
<protein>
    <submittedName>
        <fullName evidence="1">Uncharacterized protein</fullName>
    </submittedName>
</protein>
<evidence type="ECO:0000313" key="1">
    <source>
        <dbReference type="EMBL" id="CAG4999796.1"/>
    </source>
</evidence>
<name>A0A916JCC6_9BACT</name>
<evidence type="ECO:0000313" key="2">
    <source>
        <dbReference type="Proteomes" id="UP000680038"/>
    </source>
</evidence>
<sequence length="59" mass="6781">MADYYPITPKHSIAQTKFALGGLPSIGINFILRNRWSFESKWRFDRNYVVKSVGAAFIT</sequence>
<gene>
    <name evidence="1" type="ORF">DYBT9275_02308</name>
</gene>
<proteinExistence type="predicted"/>
<dbReference type="Proteomes" id="UP000680038">
    <property type="component" value="Unassembled WGS sequence"/>
</dbReference>
<dbReference type="EMBL" id="CAJRAF010000002">
    <property type="protein sequence ID" value="CAG4999796.1"/>
    <property type="molecule type" value="Genomic_DNA"/>
</dbReference>